<feature type="region of interest" description="Disordered" evidence="2">
    <location>
        <begin position="1"/>
        <end position="177"/>
    </location>
</feature>
<dbReference type="GO" id="GO:0042162">
    <property type="term" value="F:telomeric DNA binding"/>
    <property type="evidence" value="ECO:0007669"/>
    <property type="project" value="TreeGrafter"/>
</dbReference>
<feature type="region of interest" description="Disordered" evidence="2">
    <location>
        <begin position="718"/>
        <end position="743"/>
    </location>
</feature>
<evidence type="ECO:0000256" key="1">
    <source>
        <dbReference type="RuleBase" id="RU369098"/>
    </source>
</evidence>
<feature type="domain" description="DNA/RNA-binding" evidence="3">
    <location>
        <begin position="447"/>
        <end position="534"/>
    </location>
</feature>
<dbReference type="InterPro" id="IPR011990">
    <property type="entry name" value="TPR-like_helical_dom_sf"/>
</dbReference>
<evidence type="ECO:0000259" key="3">
    <source>
        <dbReference type="Pfam" id="PF10373"/>
    </source>
</evidence>
<dbReference type="InterPro" id="IPR018834">
    <property type="entry name" value="DNA/RNA-bd_Est1-type"/>
</dbReference>
<dbReference type="GO" id="GO:0000184">
    <property type="term" value="P:nuclear-transcribed mRNA catabolic process, nonsense-mediated decay"/>
    <property type="evidence" value="ECO:0007669"/>
    <property type="project" value="UniProtKB-KW"/>
</dbReference>
<comment type="subcellular location">
    <subcellularLocation>
        <location evidence="1">Nucleus</location>
    </subcellularLocation>
</comment>
<dbReference type="PANTHER" id="PTHR15696">
    <property type="entry name" value="SMG-7 SUPPRESSOR WITH MORPHOLOGICAL EFFECT ON GENITALIA PROTEIN 7"/>
    <property type="match status" value="1"/>
</dbReference>
<dbReference type="Pfam" id="PF10373">
    <property type="entry name" value="EST1_DNA_bind"/>
    <property type="match status" value="1"/>
</dbReference>
<evidence type="ECO:0000313" key="4">
    <source>
        <dbReference type="EMBL" id="WPH03027.1"/>
    </source>
</evidence>
<gene>
    <name evidence="4" type="ORF">R9X50_00590100</name>
</gene>
<feature type="compositionally biased region" description="Polar residues" evidence="2">
    <location>
        <begin position="898"/>
        <end position="907"/>
    </location>
</feature>
<evidence type="ECO:0000256" key="2">
    <source>
        <dbReference type="SAM" id="MobiDB-lite"/>
    </source>
</evidence>
<dbReference type="Proteomes" id="UP001303373">
    <property type="component" value="Chromosome 9"/>
</dbReference>
<dbReference type="AlphaFoldDB" id="A0AAQ3M726"/>
<proteinExistence type="predicted"/>
<dbReference type="Gene3D" id="1.25.40.10">
    <property type="entry name" value="Tetratricopeptide repeat domain"/>
    <property type="match status" value="1"/>
</dbReference>
<organism evidence="4 5">
    <name type="scientific">Acrodontium crateriforme</name>
    <dbReference type="NCBI Taxonomy" id="150365"/>
    <lineage>
        <taxon>Eukaryota</taxon>
        <taxon>Fungi</taxon>
        <taxon>Dikarya</taxon>
        <taxon>Ascomycota</taxon>
        <taxon>Pezizomycotina</taxon>
        <taxon>Dothideomycetes</taxon>
        <taxon>Dothideomycetidae</taxon>
        <taxon>Mycosphaerellales</taxon>
        <taxon>Teratosphaeriaceae</taxon>
        <taxon>Acrodontium</taxon>
    </lineage>
</organism>
<dbReference type="PANTHER" id="PTHR15696:SF0">
    <property type="entry name" value="TELOMERASE-BINDING PROTEIN EST1A"/>
    <property type="match status" value="1"/>
</dbReference>
<dbReference type="SUPFAM" id="SSF48452">
    <property type="entry name" value="TPR-like"/>
    <property type="match status" value="1"/>
</dbReference>
<feature type="compositionally biased region" description="Polar residues" evidence="2">
    <location>
        <begin position="879"/>
        <end position="891"/>
    </location>
</feature>
<evidence type="ECO:0000313" key="5">
    <source>
        <dbReference type="Proteomes" id="UP001303373"/>
    </source>
</evidence>
<name>A0AAQ3M726_9PEZI</name>
<feature type="region of interest" description="Disordered" evidence="2">
    <location>
        <begin position="879"/>
        <end position="909"/>
    </location>
</feature>
<dbReference type="GO" id="GO:0005697">
    <property type="term" value="C:telomerase holoenzyme complex"/>
    <property type="evidence" value="ECO:0007669"/>
    <property type="project" value="TreeGrafter"/>
</dbReference>
<sequence>MIRPSKAPGKPGARGQRRWNSRQHEDSLAHHPIPAGNGTQLGAASRRIRVPVIPPGVGGNIRHGAQAASATRPGEIYRSPPWSAHTPESTSDESMNAHGENLTPCESPSRANFGRLSLDGDESIPRGRGALNLSPSPACKRAASKDLPRLPGRQSPGGKAARSSNPKGCRDPQPGLCNRVKHDQITQNGVVGSRRIPHCAAVKPAIEKRRQPVSLNTGYEAVSRSNIKETALPKPHSSPNIHSVANVHVPSEQIPRTSVTVKEHDRPPDKGAIQGIILESNSSPISQDHLAEELKSIYAGLVMVEAKCIDVDASQANDPSAKLGPEQWQALIALHRTLLYEHHDFLMATQHPSATPALRGLAVKYSMAARMWKHGIHAFLEVLRHRRPDAQEYMISFIYLAYQMMGLLYETVPAFLDTWIECLGDLSRYRMAIEDDKDVHAQWGNVASRWYAMASDRHPTVGRLNHHLGILERPSLRKFFFYAKSLTCVIPFPNARDSLSTLCSPIIEDERAQRNNKQSAEALIVTLHALLFSGRSGIEVENVAVNASCLFTKLPSIKLREIGVSLAVTNISSLLQLGASNNEIGRLYRQASRQSGSRLANDDMHPSTNLQQAWSLSSPSPSIELKFSYYCINSVLHSYEDRGDQRDTLAYVHTMLVWMHSLTILLSRTGNVHVNSIYLLLGPNSFFWGGLGAYLNSLLQHEGYEQGDITELLGQGCAGEFPSQPTPPESTVPSQRNKRPSQRSDWPLAEDYLIRGLVWTQWYFASTWFEGTASLDGRTIDTDDMQKRRVNRVLWLGFYLASHTEFLQYDRQGVYFSTPVAGLNTPFPEFAIASRTANTDPASLQALLEADRTQTPVSPSSATQSEVEDGFTVIQMPGQTAQRSETIQQKQWPKRSAIRSSNLSDSCTKPLPEQTAVRVVDENDTVSPNAFSWG</sequence>
<dbReference type="EMBL" id="CP138588">
    <property type="protein sequence ID" value="WPH03027.1"/>
    <property type="molecule type" value="Genomic_DNA"/>
</dbReference>
<dbReference type="InterPro" id="IPR045153">
    <property type="entry name" value="Est1/Ebs1-like"/>
</dbReference>
<accession>A0AAQ3M726</accession>
<dbReference type="GO" id="GO:0070034">
    <property type="term" value="F:telomerase RNA binding"/>
    <property type="evidence" value="ECO:0007669"/>
    <property type="project" value="TreeGrafter"/>
</dbReference>
<dbReference type="FunFam" id="1.25.40.10:FF:000202">
    <property type="entry name" value="Unplaced genomic scaffold supercont1.7, whole genome shotgun sequence"/>
    <property type="match status" value="1"/>
</dbReference>
<keyword evidence="1" id="KW-0539">Nucleus</keyword>
<keyword evidence="1" id="KW-0866">Nonsense-mediated mRNA decay</keyword>
<reference evidence="4 5" key="1">
    <citation type="submission" date="2023-11" db="EMBL/GenBank/DDBJ databases">
        <title>An acidophilic fungus is an integral part of prey digestion in a carnivorous sundew plant.</title>
        <authorList>
            <person name="Tsai I.J."/>
        </authorList>
    </citation>
    <scope>NUCLEOTIDE SEQUENCE [LARGE SCALE GENOMIC DNA]</scope>
    <source>
        <strain evidence="4">169a</strain>
    </source>
</reference>
<keyword evidence="5" id="KW-1185">Reference proteome</keyword>
<comment type="function">
    <text evidence="1">Plays a role in nonsense-mediated mRNA decay.</text>
</comment>
<protein>
    <recommendedName>
        <fullName evidence="1">Nonsense-mediated mRNA decay factor</fullName>
    </recommendedName>
</protein>